<evidence type="ECO:0000313" key="4">
    <source>
        <dbReference type="Proteomes" id="UP000800041"/>
    </source>
</evidence>
<organism evidence="3 4">
    <name type="scientific">Aulographum hederae CBS 113979</name>
    <dbReference type="NCBI Taxonomy" id="1176131"/>
    <lineage>
        <taxon>Eukaryota</taxon>
        <taxon>Fungi</taxon>
        <taxon>Dikarya</taxon>
        <taxon>Ascomycota</taxon>
        <taxon>Pezizomycotina</taxon>
        <taxon>Dothideomycetes</taxon>
        <taxon>Pleosporomycetidae</taxon>
        <taxon>Aulographales</taxon>
        <taxon>Aulographaceae</taxon>
    </lineage>
</organism>
<dbReference type="InterPro" id="IPR036188">
    <property type="entry name" value="FAD/NAD-bd_sf"/>
</dbReference>
<gene>
    <name evidence="3" type="ORF">K402DRAFT_417580</name>
</gene>
<dbReference type="Proteomes" id="UP000800041">
    <property type="component" value="Unassembled WGS sequence"/>
</dbReference>
<proteinExistence type="predicted"/>
<protein>
    <submittedName>
        <fullName evidence="3">FAD dependent oxidoreductase</fullName>
    </submittedName>
</protein>
<dbReference type="PANTHER" id="PTHR13847:SF284">
    <property type="entry name" value="FAD DEPENDENT OXIDOREDUCTASE DOMAIN-CONTAINING PROTEIN"/>
    <property type="match status" value="1"/>
</dbReference>
<dbReference type="PANTHER" id="PTHR13847">
    <property type="entry name" value="SARCOSINE DEHYDROGENASE-RELATED"/>
    <property type="match status" value="1"/>
</dbReference>
<evidence type="ECO:0000313" key="3">
    <source>
        <dbReference type="EMBL" id="KAF1990831.1"/>
    </source>
</evidence>
<reference evidence="3" key="1">
    <citation type="journal article" date="2020" name="Stud. Mycol.">
        <title>101 Dothideomycetes genomes: a test case for predicting lifestyles and emergence of pathogens.</title>
        <authorList>
            <person name="Haridas S."/>
            <person name="Albert R."/>
            <person name="Binder M."/>
            <person name="Bloem J."/>
            <person name="Labutti K."/>
            <person name="Salamov A."/>
            <person name="Andreopoulos B."/>
            <person name="Baker S."/>
            <person name="Barry K."/>
            <person name="Bills G."/>
            <person name="Bluhm B."/>
            <person name="Cannon C."/>
            <person name="Castanera R."/>
            <person name="Culley D."/>
            <person name="Daum C."/>
            <person name="Ezra D."/>
            <person name="Gonzalez J."/>
            <person name="Henrissat B."/>
            <person name="Kuo A."/>
            <person name="Liang C."/>
            <person name="Lipzen A."/>
            <person name="Lutzoni F."/>
            <person name="Magnuson J."/>
            <person name="Mondo S."/>
            <person name="Nolan M."/>
            <person name="Ohm R."/>
            <person name="Pangilinan J."/>
            <person name="Park H.-J."/>
            <person name="Ramirez L."/>
            <person name="Alfaro M."/>
            <person name="Sun H."/>
            <person name="Tritt A."/>
            <person name="Yoshinaga Y."/>
            <person name="Zwiers L.-H."/>
            <person name="Turgeon B."/>
            <person name="Goodwin S."/>
            <person name="Spatafora J."/>
            <person name="Crous P."/>
            <person name="Grigoriev I."/>
        </authorList>
    </citation>
    <scope>NUCLEOTIDE SEQUENCE</scope>
    <source>
        <strain evidence="3">CBS 113979</strain>
    </source>
</reference>
<keyword evidence="4" id="KW-1185">Reference proteome</keyword>
<accession>A0A6G1HC87</accession>
<feature type="domain" description="FAD dependent oxidoreductase" evidence="2">
    <location>
        <begin position="42"/>
        <end position="453"/>
    </location>
</feature>
<dbReference type="OrthoDB" id="429143at2759"/>
<dbReference type="Gene3D" id="3.50.50.60">
    <property type="entry name" value="FAD/NAD(P)-binding domain"/>
    <property type="match status" value="1"/>
</dbReference>
<dbReference type="Gene3D" id="3.30.9.10">
    <property type="entry name" value="D-Amino Acid Oxidase, subunit A, domain 2"/>
    <property type="match status" value="1"/>
</dbReference>
<dbReference type="Pfam" id="PF01266">
    <property type="entry name" value="DAO"/>
    <property type="match status" value="1"/>
</dbReference>
<feature type="region of interest" description="Disordered" evidence="1">
    <location>
        <begin position="1"/>
        <end position="22"/>
    </location>
</feature>
<sequence length="493" mass="53385">MDDRIKIPPGLPRSNPTESYWQESPADIASLRSTETLPEYADYVIVGSGISGAFIAYNILERKPGASVVMLEARTACSGATGRNGGHTKAASYRTFAHHASSLGTAEAIKIARLEHANIRATHAFAATHSISCESRPCDTVDIIYTQTAYDAGVKAVEEMQSSMSQEDIFEGAGKYGIHDAESTSKAFLMPTETRPESEKLSGSFSYEAGSISAYKFAIGVLKLCLAKGLNLQTNTPCNTISPCEDSSKGKWTIETPRGTIRTPTLILATNGYTGHLIPSLRSFLVPLRGQIAAHKPREFFRAFTGSQGLPTTYSFIYERGYDYMIQRPADEDIVGVPEDGKGDIIIGGGLGRLPEEGRMEFGETDDTVLNPTNSKYLKDCLEGYFGVCWSGPAPTGNTVKKEWTGIMGATSDGLPLVGAMPAGSGYEGVWLSAGFNGHGMVLCLKSAEALVKMVLGDEERELEWFPQSFRVSEERLEKKFGGLKDRKVESQS</sequence>
<name>A0A6G1HC87_9PEZI</name>
<evidence type="ECO:0000256" key="1">
    <source>
        <dbReference type="SAM" id="MobiDB-lite"/>
    </source>
</evidence>
<dbReference type="EMBL" id="ML977141">
    <property type="protein sequence ID" value="KAF1990831.1"/>
    <property type="molecule type" value="Genomic_DNA"/>
</dbReference>
<evidence type="ECO:0000259" key="2">
    <source>
        <dbReference type="Pfam" id="PF01266"/>
    </source>
</evidence>
<dbReference type="AlphaFoldDB" id="A0A6G1HC87"/>
<dbReference type="InterPro" id="IPR006076">
    <property type="entry name" value="FAD-dep_OxRdtase"/>
</dbReference>
<dbReference type="SUPFAM" id="SSF51905">
    <property type="entry name" value="FAD/NAD(P)-binding domain"/>
    <property type="match status" value="1"/>
</dbReference>
<dbReference type="GO" id="GO:0005737">
    <property type="term" value="C:cytoplasm"/>
    <property type="evidence" value="ECO:0007669"/>
    <property type="project" value="TreeGrafter"/>
</dbReference>